<organism evidence="2 3">
    <name type="scientific">Longimicrobium terrae</name>
    <dbReference type="NCBI Taxonomy" id="1639882"/>
    <lineage>
        <taxon>Bacteria</taxon>
        <taxon>Pseudomonadati</taxon>
        <taxon>Gemmatimonadota</taxon>
        <taxon>Longimicrobiia</taxon>
        <taxon>Longimicrobiales</taxon>
        <taxon>Longimicrobiaceae</taxon>
        <taxon>Longimicrobium</taxon>
    </lineage>
</organism>
<dbReference type="RefSeq" id="WP_170037797.1">
    <property type="nucleotide sequence ID" value="NZ_JABDTL010000002.1"/>
</dbReference>
<evidence type="ECO:0000313" key="2">
    <source>
        <dbReference type="EMBL" id="MBB6069372.1"/>
    </source>
</evidence>
<dbReference type="EMBL" id="JACHIA010000002">
    <property type="protein sequence ID" value="MBB6069372.1"/>
    <property type="molecule type" value="Genomic_DNA"/>
</dbReference>
<feature type="domain" description="Siroheme decarboxylase AsnC-like ligand binding" evidence="1">
    <location>
        <begin position="84"/>
        <end position="165"/>
    </location>
</feature>
<sequence>MSEAFRAAEAGTVPVETTDPVNARILEVSEDRITGFQAEPFAEISRLSGVDLPTVLERIRAMLAAGVIRRVRQTMLATNLAPGALVAWQVDAEQLDSAFNYMFQQDPFSGHVVIRSTDAETPGSKYRLWTTLKVPQGFSLRKHAEYLRDKVGAHSFRLMPANAVFTLGVGHVRRRGMEPGARSEELGRVQNTAVVELSDLEWQVLGPLKREFGLEEIVDHPWEARAAEAGVPLEEFLAVARGLNERGVVGRFSTFLEHVKPSAAGTRVTRYNALFHWRVPVGREMEAGREVGRHYIMTHAYWREGGPEFAGVNIMGVAHGTEKELVLAHKAAIDEHLREAGIDVDYTNVFWGGRSEIKPSEILPSAYLEWCAREGVDPAAMHAE</sequence>
<dbReference type="Gene3D" id="1.10.10.10">
    <property type="entry name" value="Winged helix-like DNA-binding domain superfamily/Winged helix DNA-binding domain"/>
    <property type="match status" value="1"/>
</dbReference>
<dbReference type="Pfam" id="PF17805">
    <property type="entry name" value="AsnC_trans_reg2"/>
    <property type="match status" value="1"/>
</dbReference>
<keyword evidence="3" id="KW-1185">Reference proteome</keyword>
<protein>
    <recommendedName>
        <fullName evidence="1">Siroheme decarboxylase AsnC-like ligand binding domain-containing protein</fullName>
    </recommendedName>
</protein>
<proteinExistence type="predicted"/>
<accession>A0A841GPR2</accession>
<dbReference type="Gene3D" id="3.30.70.3460">
    <property type="match status" value="1"/>
</dbReference>
<gene>
    <name evidence="2" type="ORF">HNQ61_000987</name>
</gene>
<name>A0A841GPR2_9BACT</name>
<dbReference type="Proteomes" id="UP000582837">
    <property type="component" value="Unassembled WGS sequence"/>
</dbReference>
<comment type="caution">
    <text evidence="2">The sequence shown here is derived from an EMBL/GenBank/DDBJ whole genome shotgun (WGS) entry which is preliminary data.</text>
</comment>
<evidence type="ECO:0000259" key="1">
    <source>
        <dbReference type="Pfam" id="PF17805"/>
    </source>
</evidence>
<dbReference type="InterPro" id="IPR036388">
    <property type="entry name" value="WH-like_DNA-bd_sf"/>
</dbReference>
<evidence type="ECO:0000313" key="3">
    <source>
        <dbReference type="Proteomes" id="UP000582837"/>
    </source>
</evidence>
<dbReference type="AlphaFoldDB" id="A0A841GPR2"/>
<reference evidence="2 3" key="1">
    <citation type="submission" date="2020-08" db="EMBL/GenBank/DDBJ databases">
        <title>Genomic Encyclopedia of Type Strains, Phase IV (KMG-IV): sequencing the most valuable type-strain genomes for metagenomic binning, comparative biology and taxonomic classification.</title>
        <authorList>
            <person name="Goeker M."/>
        </authorList>
    </citation>
    <scope>NUCLEOTIDE SEQUENCE [LARGE SCALE GENOMIC DNA]</scope>
    <source>
        <strain evidence="2 3">DSM 29007</strain>
    </source>
</reference>
<dbReference type="InterPro" id="IPR040523">
    <property type="entry name" value="AsnC_trans_reg2"/>
</dbReference>